<organism evidence="1">
    <name type="scientific">Rhizophora mucronata</name>
    <name type="common">Asiatic mangrove</name>
    <dbReference type="NCBI Taxonomy" id="61149"/>
    <lineage>
        <taxon>Eukaryota</taxon>
        <taxon>Viridiplantae</taxon>
        <taxon>Streptophyta</taxon>
        <taxon>Embryophyta</taxon>
        <taxon>Tracheophyta</taxon>
        <taxon>Spermatophyta</taxon>
        <taxon>Magnoliopsida</taxon>
        <taxon>eudicotyledons</taxon>
        <taxon>Gunneridae</taxon>
        <taxon>Pentapetalae</taxon>
        <taxon>rosids</taxon>
        <taxon>fabids</taxon>
        <taxon>Malpighiales</taxon>
        <taxon>Rhizophoraceae</taxon>
        <taxon>Rhizophora</taxon>
    </lineage>
</organism>
<name>A0A2P2PB58_RHIMU</name>
<dbReference type="EMBL" id="GGEC01071357">
    <property type="protein sequence ID" value="MBX51841.1"/>
    <property type="molecule type" value="Transcribed_RNA"/>
</dbReference>
<evidence type="ECO:0000313" key="1">
    <source>
        <dbReference type="EMBL" id="MBX51841.1"/>
    </source>
</evidence>
<protein>
    <submittedName>
        <fullName evidence="1">Uncharacterized protein</fullName>
    </submittedName>
</protein>
<sequence length="19" mass="2249">MVLFVDRPLKQAQTEVSRM</sequence>
<proteinExistence type="predicted"/>
<dbReference type="AlphaFoldDB" id="A0A2P2PB58"/>
<accession>A0A2P2PB58</accession>
<reference evidence="1" key="1">
    <citation type="submission" date="2018-02" db="EMBL/GenBank/DDBJ databases">
        <title>Rhizophora mucronata_Transcriptome.</title>
        <authorList>
            <person name="Meera S.P."/>
            <person name="Sreeshan A."/>
            <person name="Augustine A."/>
        </authorList>
    </citation>
    <scope>NUCLEOTIDE SEQUENCE</scope>
    <source>
        <tissue evidence="1">Leaf</tissue>
    </source>
</reference>